<feature type="region of interest" description="Disordered" evidence="5">
    <location>
        <begin position="13"/>
        <end position="45"/>
    </location>
</feature>
<dbReference type="InterPro" id="IPR034704">
    <property type="entry name" value="Ribosomal_bL28/bL31-like_sf"/>
</dbReference>
<gene>
    <name evidence="6" type="ORF">MPSI1_003746</name>
</gene>
<reference evidence="6" key="1">
    <citation type="submission" date="2023-02" db="EMBL/GenBank/DDBJ databases">
        <title>Mating type loci evolution in Malassezia.</title>
        <authorList>
            <person name="Coelho M.A."/>
        </authorList>
    </citation>
    <scope>NUCLEOTIDE SEQUENCE</scope>
    <source>
        <strain evidence="6">CBS 14136</strain>
    </source>
</reference>
<dbReference type="PANTHER" id="PTHR13528">
    <property type="entry name" value="39S RIBOSOMAL PROTEIN L28, MITOCHONDRIAL"/>
    <property type="match status" value="1"/>
</dbReference>
<name>A0AAF0FE48_9BASI</name>
<dbReference type="PANTHER" id="PTHR13528:SF2">
    <property type="entry name" value="LARGE RIBOSOMAL SUBUNIT PROTEIN BL28M"/>
    <property type="match status" value="1"/>
</dbReference>
<dbReference type="Gene3D" id="2.30.170.40">
    <property type="entry name" value="Ribosomal protein L28/L24"/>
    <property type="match status" value="1"/>
</dbReference>
<evidence type="ECO:0000256" key="4">
    <source>
        <dbReference type="ARBA" id="ARBA00035269"/>
    </source>
</evidence>
<evidence type="ECO:0000256" key="1">
    <source>
        <dbReference type="ARBA" id="ARBA00008760"/>
    </source>
</evidence>
<dbReference type="GO" id="GO:0005762">
    <property type="term" value="C:mitochondrial large ribosomal subunit"/>
    <property type="evidence" value="ECO:0007669"/>
    <property type="project" value="TreeGrafter"/>
</dbReference>
<dbReference type="FunFam" id="2.30.170.40:FF:000003">
    <property type="entry name" value="54S ribosomal protein L24"/>
    <property type="match status" value="1"/>
</dbReference>
<evidence type="ECO:0000313" key="6">
    <source>
        <dbReference type="EMBL" id="WFD45069.1"/>
    </source>
</evidence>
<evidence type="ECO:0000256" key="3">
    <source>
        <dbReference type="ARBA" id="ARBA00023274"/>
    </source>
</evidence>
<dbReference type="AlphaFoldDB" id="A0AAF0FE48"/>
<keyword evidence="3" id="KW-0687">Ribonucleoprotein</keyword>
<evidence type="ECO:0000256" key="5">
    <source>
        <dbReference type="SAM" id="MobiDB-lite"/>
    </source>
</evidence>
<dbReference type="Proteomes" id="UP001214628">
    <property type="component" value="Chromosome 7"/>
</dbReference>
<organism evidence="6 7">
    <name type="scientific">Malassezia psittaci</name>
    <dbReference type="NCBI Taxonomy" id="1821823"/>
    <lineage>
        <taxon>Eukaryota</taxon>
        <taxon>Fungi</taxon>
        <taxon>Dikarya</taxon>
        <taxon>Basidiomycota</taxon>
        <taxon>Ustilaginomycotina</taxon>
        <taxon>Malasseziomycetes</taxon>
        <taxon>Malasseziales</taxon>
        <taxon>Malasseziaceae</taxon>
        <taxon>Malassezia</taxon>
    </lineage>
</organism>
<evidence type="ECO:0000313" key="7">
    <source>
        <dbReference type="Proteomes" id="UP001214628"/>
    </source>
</evidence>
<dbReference type="EMBL" id="CP118381">
    <property type="protein sequence ID" value="WFD45069.1"/>
    <property type="molecule type" value="Genomic_DNA"/>
</dbReference>
<dbReference type="Pfam" id="PF00830">
    <property type="entry name" value="Ribosomal_L28"/>
    <property type="match status" value="1"/>
</dbReference>
<proteinExistence type="inferred from homology"/>
<keyword evidence="7" id="KW-1185">Reference proteome</keyword>
<dbReference type="InterPro" id="IPR026569">
    <property type="entry name" value="Ribosomal_bL28"/>
</dbReference>
<dbReference type="SUPFAM" id="SSF143800">
    <property type="entry name" value="L28p-like"/>
    <property type="match status" value="1"/>
</dbReference>
<keyword evidence="2" id="KW-0689">Ribosomal protein</keyword>
<accession>A0AAF0FE48</accession>
<dbReference type="InterPro" id="IPR037147">
    <property type="entry name" value="Ribosomal_bL28_sf"/>
</dbReference>
<dbReference type="GO" id="GO:0003735">
    <property type="term" value="F:structural constituent of ribosome"/>
    <property type="evidence" value="ECO:0007669"/>
    <property type="project" value="InterPro"/>
</dbReference>
<protein>
    <recommendedName>
        <fullName evidence="4">Large ribosomal subunit protein bL28m</fullName>
    </recommendedName>
</protein>
<comment type="similarity">
    <text evidence="1">Belongs to the bacterial ribosomal protein bL28 family.</text>
</comment>
<evidence type="ECO:0000256" key="2">
    <source>
        <dbReference type="ARBA" id="ARBA00022980"/>
    </source>
</evidence>
<sequence length="154" mass="17437">MFASVVRWSRTTYRGARGSGPGRSGKTDSRSSPASRPTDVAAAHAGHTFKRAQRGLYDGKILQFGNSIPNSRHKTPRTWEPNVQNKTLWSDTMQVWVRSRITTAALRSIKKHGGFDQYLAKTKDTHLGEFGRKLRDRLARTLREQRLRQSNVST</sequence>